<reference evidence="2" key="1">
    <citation type="submission" date="2018-04" db="EMBL/GenBank/DDBJ databases">
        <title>Transcriptome of Schizaphis graminum biotype I.</title>
        <authorList>
            <person name="Scully E.D."/>
            <person name="Geib S.M."/>
            <person name="Palmer N.A."/>
            <person name="Koch K."/>
            <person name="Bradshaw J."/>
            <person name="Heng-Moss T."/>
            <person name="Sarath G."/>
        </authorList>
    </citation>
    <scope>NUCLEOTIDE SEQUENCE</scope>
</reference>
<evidence type="ECO:0008006" key="3">
    <source>
        <dbReference type="Google" id="ProtNLM"/>
    </source>
</evidence>
<organism evidence="2">
    <name type="scientific">Schizaphis graminum</name>
    <name type="common">Green bug aphid</name>
    <dbReference type="NCBI Taxonomy" id="13262"/>
    <lineage>
        <taxon>Eukaryota</taxon>
        <taxon>Metazoa</taxon>
        <taxon>Ecdysozoa</taxon>
        <taxon>Arthropoda</taxon>
        <taxon>Hexapoda</taxon>
        <taxon>Insecta</taxon>
        <taxon>Pterygota</taxon>
        <taxon>Neoptera</taxon>
        <taxon>Paraneoptera</taxon>
        <taxon>Hemiptera</taxon>
        <taxon>Sternorrhyncha</taxon>
        <taxon>Aphidomorpha</taxon>
        <taxon>Aphidoidea</taxon>
        <taxon>Aphididae</taxon>
        <taxon>Aphidini</taxon>
        <taxon>Schizaphis</taxon>
    </lineage>
</organism>
<sequence>MQLTCFFFKFFCFVQILPIRLSLSWLSLILNPVTSRRLMPEIILFQHQLDTIKSKFELFGVININMSLFYAGFGTTLAYLTLLLQFFAFNQISMTTISITNNATHTDD</sequence>
<name>A0A2S2PFT2_SCHGA</name>
<protein>
    <recommendedName>
        <fullName evidence="3">Gustatory receptor</fullName>
    </recommendedName>
</protein>
<proteinExistence type="predicted"/>
<feature type="transmembrane region" description="Helical" evidence="1">
    <location>
        <begin position="68"/>
        <end position="89"/>
    </location>
</feature>
<gene>
    <name evidence="2" type="ORF">g.78591</name>
</gene>
<dbReference type="EMBL" id="GGMR01015625">
    <property type="protein sequence ID" value="MBY28244.1"/>
    <property type="molecule type" value="Transcribed_RNA"/>
</dbReference>
<keyword evidence="1" id="KW-0472">Membrane</keyword>
<evidence type="ECO:0000313" key="2">
    <source>
        <dbReference type="EMBL" id="MBY28244.1"/>
    </source>
</evidence>
<feature type="transmembrane region" description="Helical" evidence="1">
    <location>
        <begin position="7"/>
        <end position="30"/>
    </location>
</feature>
<accession>A0A2S2PFT2</accession>
<keyword evidence="1" id="KW-0812">Transmembrane</keyword>
<dbReference type="AlphaFoldDB" id="A0A2S2PFT2"/>
<evidence type="ECO:0000256" key="1">
    <source>
        <dbReference type="SAM" id="Phobius"/>
    </source>
</evidence>
<keyword evidence="1" id="KW-1133">Transmembrane helix</keyword>